<dbReference type="InterPro" id="IPR003509">
    <property type="entry name" value="UPF0102_YraN-like"/>
</dbReference>
<dbReference type="GO" id="GO:0004519">
    <property type="term" value="F:endonuclease activity"/>
    <property type="evidence" value="ECO:0007669"/>
    <property type="project" value="UniProtKB-KW"/>
</dbReference>
<dbReference type="OrthoDB" id="9794876at2"/>
<dbReference type="HAMAP" id="MF_00048">
    <property type="entry name" value="UPF0102"/>
    <property type="match status" value="1"/>
</dbReference>
<dbReference type="Pfam" id="PF02021">
    <property type="entry name" value="UPF0102"/>
    <property type="match status" value="1"/>
</dbReference>
<dbReference type="Proteomes" id="UP000193309">
    <property type="component" value="Unassembled WGS sequence"/>
</dbReference>
<reference evidence="4" key="1">
    <citation type="submission" date="2017-04" db="EMBL/GenBank/DDBJ databases">
        <authorList>
            <person name="Varghese N."/>
            <person name="Submissions S."/>
        </authorList>
    </citation>
    <scope>NUCLEOTIDE SEQUENCE [LARGE SCALE GENOMIC DNA]</scope>
    <source>
        <strain evidence="4">VDS</strain>
    </source>
</reference>
<dbReference type="NCBIfam" id="NF009150">
    <property type="entry name" value="PRK12497.1-3"/>
    <property type="match status" value="1"/>
</dbReference>
<proteinExistence type="inferred from homology"/>
<dbReference type="EMBL" id="FXAR01000001">
    <property type="protein sequence ID" value="SMG10653.1"/>
    <property type="molecule type" value="Genomic_DNA"/>
</dbReference>
<dbReference type="NCBIfam" id="NF009154">
    <property type="entry name" value="PRK12497.3-3"/>
    <property type="match status" value="1"/>
</dbReference>
<comment type="similarity">
    <text evidence="1 2">Belongs to the UPF0102 family.</text>
</comment>
<dbReference type="PANTHER" id="PTHR34039">
    <property type="entry name" value="UPF0102 PROTEIN YRAN"/>
    <property type="match status" value="1"/>
</dbReference>
<sequence length="123" mass="13998">MSVAHKRRTRLGRRGESEAAAFYRRRGAEVLDRNVSYPVGELDLICREPDGTIVFVEVKTRSGRGFGGAEAVTGRKLARLRRAAARWLEGREYARVRFDVLVFTTIRHGFDVEFYEGVEHGAR</sequence>
<dbReference type="InterPro" id="IPR011335">
    <property type="entry name" value="Restrct_endonuc-II-like"/>
</dbReference>
<dbReference type="Gene3D" id="3.40.1350.10">
    <property type="match status" value="1"/>
</dbReference>
<dbReference type="RefSeq" id="WP_085548661.1">
    <property type="nucleotide sequence ID" value="NZ_FXAR01000001.1"/>
</dbReference>
<organism evidence="3 4">
    <name type="scientific">Corynebacterium pollutisoli</name>
    <dbReference type="NCBI Taxonomy" id="1610489"/>
    <lineage>
        <taxon>Bacteria</taxon>
        <taxon>Bacillati</taxon>
        <taxon>Actinomycetota</taxon>
        <taxon>Actinomycetes</taxon>
        <taxon>Mycobacteriales</taxon>
        <taxon>Corynebacteriaceae</taxon>
        <taxon>Corynebacterium</taxon>
    </lineage>
</organism>
<accession>A0A1X7I8F9</accession>
<dbReference type="NCBIfam" id="TIGR00252">
    <property type="entry name" value="YraN family protein"/>
    <property type="match status" value="1"/>
</dbReference>
<dbReference type="SUPFAM" id="SSF52980">
    <property type="entry name" value="Restriction endonuclease-like"/>
    <property type="match status" value="1"/>
</dbReference>
<protein>
    <recommendedName>
        <fullName evidence="2">UPF0102 protein SAMN06295981_0520</fullName>
    </recommendedName>
</protein>
<dbReference type="AlphaFoldDB" id="A0A1X7I8F9"/>
<keyword evidence="3" id="KW-0540">Nuclease</keyword>
<gene>
    <name evidence="3" type="ORF">SAMN06295981_0520</name>
</gene>
<keyword evidence="4" id="KW-1185">Reference proteome</keyword>
<dbReference type="InterPro" id="IPR011856">
    <property type="entry name" value="tRNA_endonuc-like_dom_sf"/>
</dbReference>
<evidence type="ECO:0000313" key="4">
    <source>
        <dbReference type="Proteomes" id="UP000193309"/>
    </source>
</evidence>
<name>A0A1X7I8F9_9CORY</name>
<keyword evidence="3" id="KW-0255">Endonuclease</keyword>
<dbReference type="PANTHER" id="PTHR34039:SF1">
    <property type="entry name" value="UPF0102 PROTEIN YRAN"/>
    <property type="match status" value="1"/>
</dbReference>
<evidence type="ECO:0000313" key="3">
    <source>
        <dbReference type="EMBL" id="SMG10653.1"/>
    </source>
</evidence>
<keyword evidence="3" id="KW-0378">Hydrolase</keyword>
<dbReference type="GO" id="GO:0003676">
    <property type="term" value="F:nucleic acid binding"/>
    <property type="evidence" value="ECO:0007669"/>
    <property type="project" value="InterPro"/>
</dbReference>
<evidence type="ECO:0000256" key="2">
    <source>
        <dbReference type="HAMAP-Rule" id="MF_00048"/>
    </source>
</evidence>
<evidence type="ECO:0000256" key="1">
    <source>
        <dbReference type="ARBA" id="ARBA00006738"/>
    </source>
</evidence>
<dbReference type="STRING" id="1610489.SAMN06295981_0520"/>